<dbReference type="STRING" id="322104.A3GGF5"/>
<dbReference type="FunCoup" id="A3GGF5">
    <property type="interactions" value="98"/>
</dbReference>
<dbReference type="RefSeq" id="XP_001387946.2">
    <property type="nucleotide sequence ID" value="XM_001387909.1"/>
</dbReference>
<dbReference type="Pfam" id="PF04438">
    <property type="entry name" value="zf-HIT"/>
    <property type="match status" value="1"/>
</dbReference>
<comment type="caution">
    <text evidence="3">The sequence shown here is derived from an EMBL/GenBank/DDBJ whole genome shotgun (WGS) entry which is preliminary data.</text>
</comment>
<keyword evidence="1" id="KW-0862">Zinc</keyword>
<evidence type="ECO:0000313" key="4">
    <source>
        <dbReference type="Proteomes" id="UP000002258"/>
    </source>
</evidence>
<dbReference type="GO" id="GO:0008270">
    <property type="term" value="F:zinc ion binding"/>
    <property type="evidence" value="ECO:0007669"/>
    <property type="project" value="UniProtKB-UniRule"/>
</dbReference>
<organism evidence="3 4">
    <name type="scientific">Scheffersomyces stipitis (strain ATCC 58785 / CBS 6054 / NBRC 10063 / NRRL Y-11545)</name>
    <name type="common">Yeast</name>
    <name type="synonym">Pichia stipitis</name>
    <dbReference type="NCBI Taxonomy" id="322104"/>
    <lineage>
        <taxon>Eukaryota</taxon>
        <taxon>Fungi</taxon>
        <taxon>Dikarya</taxon>
        <taxon>Ascomycota</taxon>
        <taxon>Saccharomycotina</taxon>
        <taxon>Pichiomycetes</taxon>
        <taxon>Debaryomycetaceae</taxon>
        <taxon>Scheffersomyces</taxon>
    </lineage>
</organism>
<dbReference type="KEGG" id="pic:PICST_66458"/>
<protein>
    <submittedName>
        <fullName evidence="3">Protein required for growth at high temperature</fullName>
    </submittedName>
</protein>
<evidence type="ECO:0000256" key="1">
    <source>
        <dbReference type="PROSITE-ProRule" id="PRU00453"/>
    </source>
</evidence>
<proteinExistence type="predicted"/>
<dbReference type="HOGENOM" id="CLU_1619339_0_0_1"/>
<dbReference type="OrthoDB" id="18412at2759"/>
<dbReference type="Gene3D" id="1.20.1440.260">
    <property type="match status" value="1"/>
</dbReference>
<keyword evidence="1" id="KW-0479">Metal-binding</keyword>
<dbReference type="SUPFAM" id="SSF144232">
    <property type="entry name" value="HIT/MYND zinc finger-like"/>
    <property type="match status" value="1"/>
</dbReference>
<gene>
    <name evidence="3" type="primary">HIT1</name>
    <name evidence="3" type="ORF">PICST_66458</name>
</gene>
<name>A3GGF5_PICST</name>
<feature type="domain" description="HIT-type" evidence="2">
    <location>
        <begin position="8"/>
        <end position="43"/>
    </location>
</feature>
<dbReference type="Pfam" id="PF18268">
    <property type="entry name" value="Hit1_C"/>
    <property type="match status" value="1"/>
</dbReference>
<evidence type="ECO:0000259" key="2">
    <source>
        <dbReference type="PROSITE" id="PS51083"/>
    </source>
</evidence>
<sequence length="168" mass="19252">MSGKLGVCSFCNENVAKYKCPKCAVAYCSLGCFKSESHREMDLKVAHVKDIHQKPKDETYDEVVNSNREQSPTNRIFQKIAQDPKIRAMLKYNSLQLHLLTLIKILDDPTLFKSTNEQIFTTENKHAMMNLKLNDLRAGGIEQNELVEEFISRVAELYEEYSEAEVST</sequence>
<accession>A3GGF5</accession>
<keyword evidence="1" id="KW-0863">Zinc-finger</keyword>
<dbReference type="Proteomes" id="UP000002258">
    <property type="component" value="Chromosome 1"/>
</dbReference>
<dbReference type="GeneID" id="4851354"/>
<evidence type="ECO:0000313" key="3">
    <source>
        <dbReference type="EMBL" id="EAZ63923.2"/>
    </source>
</evidence>
<dbReference type="CDD" id="cd23024">
    <property type="entry name" value="zf-HIT_ZNHIT2-3"/>
    <property type="match status" value="1"/>
</dbReference>
<dbReference type="InterPro" id="IPR040722">
    <property type="entry name" value="Hit1_C"/>
</dbReference>
<dbReference type="OMA" id="QYNTVKF"/>
<reference evidence="3 4" key="1">
    <citation type="journal article" date="2007" name="Nat. Biotechnol.">
        <title>Genome sequence of the lignocellulose-bioconverting and xylose-fermenting yeast Pichia stipitis.</title>
        <authorList>
            <person name="Jeffries T.W."/>
            <person name="Grigoriev I.V."/>
            <person name="Grimwood J."/>
            <person name="Laplaza J.M."/>
            <person name="Aerts A."/>
            <person name="Salamov A."/>
            <person name="Schmutz J."/>
            <person name="Lindquist E."/>
            <person name="Dehal P."/>
            <person name="Shapiro H."/>
            <person name="Jin Y.S."/>
            <person name="Passoth V."/>
            <person name="Richardson P.M."/>
        </authorList>
    </citation>
    <scope>NUCLEOTIDE SEQUENCE [LARGE SCALE GENOMIC DNA]</scope>
    <source>
        <strain evidence="4">ATCC 58785 / CBS 6054 / NBRC 10063 / NRRL Y-11545</strain>
    </source>
</reference>
<dbReference type="PROSITE" id="PS51083">
    <property type="entry name" value="ZF_HIT"/>
    <property type="match status" value="1"/>
</dbReference>
<dbReference type="Gene3D" id="3.30.60.190">
    <property type="match status" value="1"/>
</dbReference>
<dbReference type="EMBL" id="AAVQ01000001">
    <property type="protein sequence ID" value="EAZ63923.2"/>
    <property type="molecule type" value="Genomic_DNA"/>
</dbReference>
<dbReference type="AlphaFoldDB" id="A3GGF5"/>
<dbReference type="InterPro" id="IPR007529">
    <property type="entry name" value="Znf_HIT"/>
</dbReference>
<dbReference type="eggNOG" id="ENOG502S27I">
    <property type="taxonomic scope" value="Eukaryota"/>
</dbReference>
<dbReference type="InParanoid" id="A3GGF5"/>
<keyword evidence="4" id="KW-1185">Reference proteome</keyword>